<dbReference type="EMBL" id="JARBHB010000006">
    <property type="protein sequence ID" value="KAJ8882245.1"/>
    <property type="molecule type" value="Genomic_DNA"/>
</dbReference>
<keyword evidence="2" id="KW-1185">Reference proteome</keyword>
<name>A0ABQ9HD89_9NEOP</name>
<reference evidence="1 2" key="1">
    <citation type="submission" date="2023-02" db="EMBL/GenBank/DDBJ databases">
        <title>LHISI_Scaffold_Assembly.</title>
        <authorList>
            <person name="Stuart O.P."/>
            <person name="Cleave R."/>
            <person name="Magrath M.J.L."/>
            <person name="Mikheyev A.S."/>
        </authorList>
    </citation>
    <scope>NUCLEOTIDE SEQUENCE [LARGE SCALE GENOMIC DNA]</scope>
    <source>
        <strain evidence="1">Daus_M_001</strain>
        <tissue evidence="1">Leg muscle</tissue>
    </source>
</reference>
<dbReference type="SMART" id="SM00238">
    <property type="entry name" value="BIR"/>
    <property type="match status" value="1"/>
</dbReference>
<sequence>MSSEIKLLSKEARIKSFEKWKVPCMDVNRIANSGYVYSQVGDLVQCVFCKILISSFEEAIIDTGILLVINYVWVKKTQKKKMLSLCCYHNKNHFLSLNITNLRKNQPRNIHQITAQRRNGRGNIERYHETTTENGRSESAGKKNLTELEENQPNTEQVVSADYNIDEEELQLISKKQATEYLKNQVVDKTLLMNDLLGVEDEGGAMKVQKWKKMERNKSGNISSTYVELDCPIFAKYKSTGCHLIKLLNKNAPVIEINGNKATLKYIDVETLECQPHLYTLIAIVYRKLYEKPDDPSYQERLCIMTMLVLTRYQNS</sequence>
<protein>
    <submittedName>
        <fullName evidence="1">Uncharacterized protein</fullName>
    </submittedName>
</protein>
<proteinExistence type="predicted"/>
<gene>
    <name evidence="1" type="ORF">PR048_018733</name>
</gene>
<evidence type="ECO:0000313" key="2">
    <source>
        <dbReference type="Proteomes" id="UP001159363"/>
    </source>
</evidence>
<dbReference type="Gene3D" id="1.10.1170.10">
    <property type="entry name" value="Inhibitor Of Apoptosis Protein (2mihbC-IAP-1), Chain A"/>
    <property type="match status" value="1"/>
</dbReference>
<dbReference type="Proteomes" id="UP001159363">
    <property type="component" value="Chromosome 5"/>
</dbReference>
<dbReference type="InterPro" id="IPR001370">
    <property type="entry name" value="BIR_rpt"/>
</dbReference>
<dbReference type="PROSITE" id="PS50143">
    <property type="entry name" value="BIR_REPEAT_2"/>
    <property type="match status" value="1"/>
</dbReference>
<organism evidence="1 2">
    <name type="scientific">Dryococelus australis</name>
    <dbReference type="NCBI Taxonomy" id="614101"/>
    <lineage>
        <taxon>Eukaryota</taxon>
        <taxon>Metazoa</taxon>
        <taxon>Ecdysozoa</taxon>
        <taxon>Arthropoda</taxon>
        <taxon>Hexapoda</taxon>
        <taxon>Insecta</taxon>
        <taxon>Pterygota</taxon>
        <taxon>Neoptera</taxon>
        <taxon>Polyneoptera</taxon>
        <taxon>Phasmatodea</taxon>
        <taxon>Verophasmatodea</taxon>
        <taxon>Anareolatae</taxon>
        <taxon>Phasmatidae</taxon>
        <taxon>Eurycanthinae</taxon>
        <taxon>Dryococelus</taxon>
    </lineage>
</organism>
<dbReference type="Pfam" id="PF00653">
    <property type="entry name" value="BIR"/>
    <property type="match status" value="1"/>
</dbReference>
<accession>A0ABQ9HD89</accession>
<dbReference type="SUPFAM" id="SSF57924">
    <property type="entry name" value="Inhibitor of apoptosis (IAP) repeat"/>
    <property type="match status" value="1"/>
</dbReference>
<comment type="caution">
    <text evidence="1">The sequence shown here is derived from an EMBL/GenBank/DDBJ whole genome shotgun (WGS) entry which is preliminary data.</text>
</comment>
<evidence type="ECO:0000313" key="1">
    <source>
        <dbReference type="EMBL" id="KAJ8882245.1"/>
    </source>
</evidence>